<evidence type="ECO:0000256" key="1">
    <source>
        <dbReference type="SAM" id="MobiDB-lite"/>
    </source>
</evidence>
<organism evidence="3 4">
    <name type="scientific">Aphidius gifuensis</name>
    <name type="common">Parasitoid wasp</name>
    <dbReference type="NCBI Taxonomy" id="684658"/>
    <lineage>
        <taxon>Eukaryota</taxon>
        <taxon>Metazoa</taxon>
        <taxon>Ecdysozoa</taxon>
        <taxon>Arthropoda</taxon>
        <taxon>Hexapoda</taxon>
        <taxon>Insecta</taxon>
        <taxon>Pterygota</taxon>
        <taxon>Neoptera</taxon>
        <taxon>Endopterygota</taxon>
        <taxon>Hymenoptera</taxon>
        <taxon>Apocrita</taxon>
        <taxon>Ichneumonoidea</taxon>
        <taxon>Braconidae</taxon>
        <taxon>Aphidiinae</taxon>
        <taxon>Aphidius</taxon>
    </lineage>
</organism>
<feature type="compositionally biased region" description="Basic and acidic residues" evidence="1">
    <location>
        <begin position="239"/>
        <end position="249"/>
    </location>
</feature>
<feature type="compositionally biased region" description="Basic and acidic residues" evidence="1">
    <location>
        <begin position="350"/>
        <end position="367"/>
    </location>
</feature>
<dbReference type="Gene3D" id="3.80.10.10">
    <property type="entry name" value="Ribonuclease Inhibitor"/>
    <property type="match status" value="5"/>
</dbReference>
<dbReference type="EMBL" id="JACMRX010000005">
    <property type="protein sequence ID" value="KAF7988546.1"/>
    <property type="molecule type" value="Genomic_DNA"/>
</dbReference>
<dbReference type="SMART" id="SM00367">
    <property type="entry name" value="LRR_CC"/>
    <property type="match status" value="7"/>
</dbReference>
<feature type="region of interest" description="Disordered" evidence="1">
    <location>
        <begin position="239"/>
        <end position="382"/>
    </location>
</feature>
<accession>A0A834XPL5</accession>
<dbReference type="GO" id="GO:0019005">
    <property type="term" value="C:SCF ubiquitin ligase complex"/>
    <property type="evidence" value="ECO:0007669"/>
    <property type="project" value="TreeGrafter"/>
</dbReference>
<feature type="compositionally biased region" description="Basic and acidic residues" evidence="1">
    <location>
        <begin position="258"/>
        <end position="336"/>
    </location>
</feature>
<feature type="domain" description="F-box/LRR-repeat protein 15-like leucin rich repeat" evidence="2">
    <location>
        <begin position="757"/>
        <end position="916"/>
    </location>
</feature>
<dbReference type="SUPFAM" id="SSF52047">
    <property type="entry name" value="RNI-like"/>
    <property type="match status" value="2"/>
</dbReference>
<dbReference type="InterPro" id="IPR057207">
    <property type="entry name" value="FBXL15_LRR"/>
</dbReference>
<name>A0A834XPL5_APHGI</name>
<dbReference type="OrthoDB" id="3219396at2759"/>
<protein>
    <recommendedName>
        <fullName evidence="2">F-box/LRR-repeat protein 15-like leucin rich repeat domain-containing protein</fullName>
    </recommendedName>
</protein>
<dbReference type="PANTHER" id="PTHR13318">
    <property type="entry name" value="PARTNER OF PAIRED, ISOFORM B-RELATED"/>
    <property type="match status" value="1"/>
</dbReference>
<evidence type="ECO:0000313" key="3">
    <source>
        <dbReference type="EMBL" id="KAF7988546.1"/>
    </source>
</evidence>
<dbReference type="InterPro" id="IPR032675">
    <property type="entry name" value="LRR_dom_sf"/>
</dbReference>
<evidence type="ECO:0000313" key="4">
    <source>
        <dbReference type="Proteomes" id="UP000639338"/>
    </source>
</evidence>
<gene>
    <name evidence="3" type="ORF">HCN44_001119</name>
</gene>
<proteinExistence type="predicted"/>
<evidence type="ECO:0000259" key="2">
    <source>
        <dbReference type="Pfam" id="PF25372"/>
    </source>
</evidence>
<dbReference type="Proteomes" id="UP000639338">
    <property type="component" value="Unassembled WGS sequence"/>
</dbReference>
<dbReference type="Pfam" id="PF25372">
    <property type="entry name" value="DUF7885"/>
    <property type="match status" value="1"/>
</dbReference>
<dbReference type="GO" id="GO:0031146">
    <property type="term" value="P:SCF-dependent proteasomal ubiquitin-dependent protein catabolic process"/>
    <property type="evidence" value="ECO:0007669"/>
    <property type="project" value="TreeGrafter"/>
</dbReference>
<comment type="caution">
    <text evidence="3">The sequence shown here is derived from an EMBL/GenBank/DDBJ whole genome shotgun (WGS) entry which is preliminary data.</text>
</comment>
<keyword evidence="4" id="KW-1185">Reference proteome</keyword>
<reference evidence="3 4" key="1">
    <citation type="submission" date="2020-08" db="EMBL/GenBank/DDBJ databases">
        <title>Aphidius gifuensis genome sequencing and assembly.</title>
        <authorList>
            <person name="Du Z."/>
        </authorList>
    </citation>
    <scope>NUCLEOTIDE SEQUENCE [LARGE SCALE GENOMIC DNA]</scope>
    <source>
        <strain evidence="3">YNYX2018</strain>
        <tissue evidence="3">Adults</tissue>
    </source>
</reference>
<sequence>MSKFCKICDTSSGELTSIYTTINGKILERSGLMHMIELYINKNISDNIVSPPPLICNFCIYKISEEFVVKYKQKNDKKNNQPVVSSTVLPSGDNNGIEKKKIILNDEEDFEMPDDDLFLDEIDLNIPEVKEQVNKITETNDDCEIIKVKENIPQSSVEKKKLKSNKTKSQSIEKHFIKIDKTDKPVLNEKNQNIDKLKDENVKSVESNKYKKINNTPATSIDDENIKCKKIKEEIPEVIEKNKEHKNIDNDELLSPSKSKDNVKIKKENSIDDLKVENGKSKSYKSRDDKVRSYRSKDDKSKEEKTKDDKTKNYKSKDDKTKEEKSKDNDKSKDDSPSSSSTSKKRDLKRQRSAETIKKTPTDEDSKLNNNEDSSSGSGRRRLKRLCQRDVKEIKAITIDDDQDHTLKININCLSKIFRYLSILELYKIENVCPRWKEASKLNWKCVNSLNSNELKISRDDKSFSCTEDAVKKIIVKCGNYLNDITLSYLSGPLMIQTISKYCQNLLHLKLDNLYAIRGSMDKNLANIGKLETIRLQEFTISDRDPSKTYNQILLGLQRNIKAIHLIPNSSYSIVLSNEFTQTLEQFNKLECLTLRSCQLNAEAIDTIIAKKNLIYLDLGECEFSVSIASISTLKNLEHLNISQAKNIDNDAVNEIINTCIKLKHLNLVGCTTILPLTIMNISKLHELEHLNLENLLNVDSQSIENIANNCKKLNYLNLKSCKNVADYAISKLSKLNNLEYLNINYLFNINTQSLSEITNKCRKLKYLDIEFCSNVSESGLKDIGKLTYIEHLNLGRVKNITDNVIQKITRKCWRLKYLNINECNKRVTSSMLNDIRHLKYLEELVIDNVVNATDEMFLKIYHLRVLSCVGCTSITDTSIKNILKNCSKIENLNINKTGVTVDSLVRAVKEINYRKNNIPLKIQVNSSVYKDFDDIKYKCNELLSIFPIN</sequence>
<dbReference type="AlphaFoldDB" id="A0A834XPL5"/>
<dbReference type="InterPro" id="IPR006553">
    <property type="entry name" value="Leu-rich_rpt_Cys-con_subtyp"/>
</dbReference>